<proteinExistence type="predicted"/>
<protein>
    <submittedName>
        <fullName evidence="3">Programmed cell death protein 2like [Bombus impatiens]</fullName>
    </submittedName>
</protein>
<evidence type="ECO:0000256" key="1">
    <source>
        <dbReference type="SAM" id="MobiDB-lite"/>
    </source>
</evidence>
<accession>A0A0K2V672</accession>
<dbReference type="InterPro" id="IPR007320">
    <property type="entry name" value="PDCD2_C"/>
</dbReference>
<feature type="region of interest" description="Disordered" evidence="1">
    <location>
        <begin position="112"/>
        <end position="131"/>
    </location>
</feature>
<feature type="compositionally biased region" description="Acidic residues" evidence="1">
    <location>
        <begin position="181"/>
        <end position="194"/>
    </location>
</feature>
<dbReference type="Pfam" id="PF04194">
    <property type="entry name" value="PDCD2_C"/>
    <property type="match status" value="1"/>
</dbReference>
<dbReference type="OrthoDB" id="366284at2759"/>
<dbReference type="EMBL" id="HACA01028469">
    <property type="protein sequence ID" value="CDW45830.1"/>
    <property type="molecule type" value="Transcribed_RNA"/>
</dbReference>
<name>A0A0K2V672_LEPSM</name>
<evidence type="ECO:0000259" key="2">
    <source>
        <dbReference type="Pfam" id="PF04194"/>
    </source>
</evidence>
<sequence>MARATSRHYSQVILGFVDEQINDKYESSCDYTTNKIGGSPNWMPNRVPSNLELSCPLCKSFLSLICQVYAPLENSSLHRTLYLFACLRKTCWNSNQSWKCFRSEIEDTFPPSYTQVTEPSNVTVSNTSFQTTDWAQDADDWGSEEDENGNNNNTSSPPANLMKCLSINDNYTCKDSYDLNEYDDEEEDEEEEEVSTTSTSDFSTSNDPNANDVPSHHKKSSSVGGAAGELRATAVIEEDNEGETNVVIIDSPNEAVQAAATTTIPSLFFPTDNVNPGVQSESSVFLPYFLAVEEEYELEEVVSDHERRLLWEFRSKESMEDEEENKVLLNSGACSRGGGGEMDVYEKAVPRHGDIFYHKFLTVLQKNPGQVLRYSRDNYKGPLLVSKLSSPNKYPDKCSYCGGPLIFEFQILSSLVSYLKTSNPDEGELEFGTVIIFTCKKSCYSSNKSLKVEYILVQAEPM</sequence>
<feature type="domain" description="Programmed cell death protein 2 C-terminal" evidence="2">
    <location>
        <begin position="356"/>
        <end position="458"/>
    </location>
</feature>
<feature type="compositionally biased region" description="Acidic residues" evidence="1">
    <location>
        <begin position="138"/>
        <end position="148"/>
    </location>
</feature>
<dbReference type="GO" id="GO:0006915">
    <property type="term" value="P:apoptotic process"/>
    <property type="evidence" value="ECO:0007669"/>
    <property type="project" value="TreeGrafter"/>
</dbReference>
<feature type="region of interest" description="Disordered" evidence="1">
    <location>
        <begin position="181"/>
        <end position="226"/>
    </location>
</feature>
<feature type="compositionally biased region" description="Low complexity" evidence="1">
    <location>
        <begin position="195"/>
        <end position="207"/>
    </location>
</feature>
<reference evidence="3" key="1">
    <citation type="submission" date="2014-05" db="EMBL/GenBank/DDBJ databases">
        <authorList>
            <person name="Chronopoulou M."/>
        </authorList>
    </citation>
    <scope>NUCLEOTIDE SEQUENCE</scope>
    <source>
        <tissue evidence="3">Whole organism</tissue>
    </source>
</reference>
<dbReference type="InterPro" id="IPR052815">
    <property type="entry name" value="PDCD2-like_regulator"/>
</dbReference>
<organism evidence="3">
    <name type="scientific">Lepeophtheirus salmonis</name>
    <name type="common">Salmon louse</name>
    <name type="synonym">Caligus salmonis</name>
    <dbReference type="NCBI Taxonomy" id="72036"/>
    <lineage>
        <taxon>Eukaryota</taxon>
        <taxon>Metazoa</taxon>
        <taxon>Ecdysozoa</taxon>
        <taxon>Arthropoda</taxon>
        <taxon>Crustacea</taxon>
        <taxon>Multicrustacea</taxon>
        <taxon>Hexanauplia</taxon>
        <taxon>Copepoda</taxon>
        <taxon>Siphonostomatoida</taxon>
        <taxon>Caligidae</taxon>
        <taxon>Lepeophtheirus</taxon>
    </lineage>
</organism>
<feature type="region of interest" description="Disordered" evidence="1">
    <location>
        <begin position="138"/>
        <end position="161"/>
    </location>
</feature>
<dbReference type="AlphaFoldDB" id="A0A0K2V672"/>
<dbReference type="PANTHER" id="PTHR46421">
    <property type="entry name" value="PROGRAMMED CELL DEATH PROTEIN 2-LIKE"/>
    <property type="match status" value="1"/>
</dbReference>
<evidence type="ECO:0000313" key="3">
    <source>
        <dbReference type="EMBL" id="CDW45830.1"/>
    </source>
</evidence>
<dbReference type="GO" id="GO:0005737">
    <property type="term" value="C:cytoplasm"/>
    <property type="evidence" value="ECO:0007669"/>
    <property type="project" value="InterPro"/>
</dbReference>
<dbReference type="PANTHER" id="PTHR46421:SF1">
    <property type="entry name" value="PROGRAMMED CELL DEATH PROTEIN 2-LIKE"/>
    <property type="match status" value="1"/>
</dbReference>